<dbReference type="Proteomes" id="UP000886523">
    <property type="component" value="Unassembled WGS sequence"/>
</dbReference>
<name>A0A9P6AG14_9AGAM</name>
<gene>
    <name evidence="1" type="ORF">BS47DRAFT_1257332</name>
</gene>
<keyword evidence="2" id="KW-1185">Reference proteome</keyword>
<comment type="caution">
    <text evidence="1">The sequence shown here is derived from an EMBL/GenBank/DDBJ whole genome shotgun (WGS) entry which is preliminary data.</text>
</comment>
<dbReference type="EMBL" id="MU129215">
    <property type="protein sequence ID" value="KAF9504539.1"/>
    <property type="molecule type" value="Genomic_DNA"/>
</dbReference>
<proteinExistence type="predicted"/>
<evidence type="ECO:0000313" key="2">
    <source>
        <dbReference type="Proteomes" id="UP000886523"/>
    </source>
</evidence>
<reference evidence="1" key="1">
    <citation type="journal article" date="2020" name="Nat. Commun.">
        <title>Large-scale genome sequencing of mycorrhizal fungi provides insights into the early evolution of symbiotic traits.</title>
        <authorList>
            <person name="Miyauchi S."/>
            <person name="Kiss E."/>
            <person name="Kuo A."/>
            <person name="Drula E."/>
            <person name="Kohler A."/>
            <person name="Sanchez-Garcia M."/>
            <person name="Morin E."/>
            <person name="Andreopoulos B."/>
            <person name="Barry K.W."/>
            <person name="Bonito G."/>
            <person name="Buee M."/>
            <person name="Carver A."/>
            <person name="Chen C."/>
            <person name="Cichocki N."/>
            <person name="Clum A."/>
            <person name="Culley D."/>
            <person name="Crous P.W."/>
            <person name="Fauchery L."/>
            <person name="Girlanda M."/>
            <person name="Hayes R.D."/>
            <person name="Keri Z."/>
            <person name="LaButti K."/>
            <person name="Lipzen A."/>
            <person name="Lombard V."/>
            <person name="Magnuson J."/>
            <person name="Maillard F."/>
            <person name="Murat C."/>
            <person name="Nolan M."/>
            <person name="Ohm R.A."/>
            <person name="Pangilinan J."/>
            <person name="Pereira M.F."/>
            <person name="Perotto S."/>
            <person name="Peter M."/>
            <person name="Pfister S."/>
            <person name="Riley R."/>
            <person name="Sitrit Y."/>
            <person name="Stielow J.B."/>
            <person name="Szollosi G."/>
            <person name="Zifcakova L."/>
            <person name="Stursova M."/>
            <person name="Spatafora J.W."/>
            <person name="Tedersoo L."/>
            <person name="Vaario L.M."/>
            <person name="Yamada A."/>
            <person name="Yan M."/>
            <person name="Wang P."/>
            <person name="Xu J."/>
            <person name="Bruns T."/>
            <person name="Baldrian P."/>
            <person name="Vilgalys R."/>
            <person name="Dunand C."/>
            <person name="Henrissat B."/>
            <person name="Grigoriev I.V."/>
            <person name="Hibbett D."/>
            <person name="Nagy L.G."/>
            <person name="Martin F.M."/>
        </authorList>
    </citation>
    <scope>NUCLEOTIDE SEQUENCE</scope>
    <source>
        <strain evidence="1">UP504</strain>
    </source>
</reference>
<dbReference type="AlphaFoldDB" id="A0A9P6AG14"/>
<feature type="non-terminal residue" evidence="1">
    <location>
        <position position="479"/>
    </location>
</feature>
<dbReference type="PANTHER" id="PTHR33096:SF1">
    <property type="entry name" value="CXC1-LIKE CYSTEINE CLUSTER ASSOCIATED WITH KDZ TRANSPOSASES DOMAIN-CONTAINING PROTEIN"/>
    <property type="match status" value="1"/>
</dbReference>
<evidence type="ECO:0000313" key="1">
    <source>
        <dbReference type="EMBL" id="KAF9504539.1"/>
    </source>
</evidence>
<protein>
    <submittedName>
        <fullName evidence="1">Uncharacterized protein</fullName>
    </submittedName>
</protein>
<dbReference type="OrthoDB" id="3364670at2759"/>
<sequence>EEDRVEPGLYLPNSVVNGCETSFKATNKNHEKASTMAFASTGLMAAICCHDRVLWMVNMTTVGEKQYYAVALLSSLFEELPSWWRLGVLYDIACVLHRSMSKWKILPSLLPRIDWGISVFHAFGHQWPCQCMYHPQKCKGFGFSDGEGCERCWGALKKLAPVLQVSGHHQRLFVLSTQVIHWDEATAQSQATWLMKHYVCTMVRLEAARERIGECGLSIPTLQAGWRDQLETQSKPLPVVAKNLAGSFVNKIVSMLATHADEEAGHKNLLKEISKLGEDRTSADVKFDLTLQAQNWQDYLNRLATRIQRACQQLVQKDQPTYSALEKARKDKFLGLQLYSKISPTVYSDHKAHAQTAEALKRQLPGIKALARCYNGFCAQLSDMKAQSPIHKNAVIPKPVDINDLFDIGVDDAIWDDAGLDGDVEETPPAWLADEKTREGIKAMLMYDWGKEEIGQLNIEMQALFASLTEQYLAIEKAV</sequence>
<organism evidence="1 2">
    <name type="scientific">Hydnum rufescens UP504</name>
    <dbReference type="NCBI Taxonomy" id="1448309"/>
    <lineage>
        <taxon>Eukaryota</taxon>
        <taxon>Fungi</taxon>
        <taxon>Dikarya</taxon>
        <taxon>Basidiomycota</taxon>
        <taxon>Agaricomycotina</taxon>
        <taxon>Agaricomycetes</taxon>
        <taxon>Cantharellales</taxon>
        <taxon>Hydnaceae</taxon>
        <taxon>Hydnum</taxon>
    </lineage>
</organism>
<accession>A0A9P6AG14</accession>
<dbReference type="PANTHER" id="PTHR33096">
    <property type="entry name" value="CXC2 DOMAIN-CONTAINING PROTEIN"/>
    <property type="match status" value="1"/>
</dbReference>
<dbReference type="Pfam" id="PF18758">
    <property type="entry name" value="KDZ"/>
    <property type="match status" value="1"/>
</dbReference>
<dbReference type="InterPro" id="IPR040521">
    <property type="entry name" value="KDZ"/>
</dbReference>
<feature type="non-terminal residue" evidence="1">
    <location>
        <position position="1"/>
    </location>
</feature>